<comment type="caution">
    <text evidence="1">The sequence shown here is derived from an EMBL/GenBank/DDBJ whole genome shotgun (WGS) entry which is preliminary data.</text>
</comment>
<proteinExistence type="predicted"/>
<dbReference type="OrthoDB" id="6685475at2"/>
<sequence>MGINIKELLESVFPPFQLGEIRTLLECDFYDTHYRYFDEIDDDYLFAIEMLAEDLLLEFGFDWPDFYLQIGLEAARSRSRPQEGIQTWKDVSYEYLYYFGIDCSYLSSNGFKFFLAAAIYHFLTTDKNKAFIDSFVFRLQTRWEEDNHVFNDDQKEFIEEFLRVNS</sequence>
<evidence type="ECO:0000313" key="2">
    <source>
        <dbReference type="Proteomes" id="UP000013084"/>
    </source>
</evidence>
<gene>
    <name evidence="1" type="ORF">F902_02552</name>
</gene>
<dbReference type="PATRIC" id="fig|1217700.3.peg.2475"/>
<protein>
    <submittedName>
        <fullName evidence="1">Uncharacterized protein</fullName>
    </submittedName>
</protein>
<name>N9T378_9GAMM</name>
<reference evidence="1 2" key="1">
    <citation type="submission" date="2013-02" db="EMBL/GenBank/DDBJ databases">
        <title>The Genome Sequence of Acinetobacter sp. CIP 70.18.</title>
        <authorList>
            <consortium name="The Broad Institute Genome Sequencing Platform"/>
            <consortium name="The Broad Institute Genome Sequencing Center for Infectious Disease"/>
            <person name="Cerqueira G."/>
            <person name="Feldgarden M."/>
            <person name="Courvalin P."/>
            <person name="Perichon B."/>
            <person name="Grillot-Courvalin C."/>
            <person name="Clermont D."/>
            <person name="Rocha E."/>
            <person name="Yoon E.-J."/>
            <person name="Nemec A."/>
            <person name="Walker B."/>
            <person name="Young S.K."/>
            <person name="Zeng Q."/>
            <person name="Gargeya S."/>
            <person name="Fitzgerald M."/>
            <person name="Haas B."/>
            <person name="Abouelleil A."/>
            <person name="Alvarado L."/>
            <person name="Arachchi H.M."/>
            <person name="Berlin A.M."/>
            <person name="Chapman S.B."/>
            <person name="Dewar J."/>
            <person name="Goldberg J."/>
            <person name="Griggs A."/>
            <person name="Gujja S."/>
            <person name="Hansen M."/>
            <person name="Howarth C."/>
            <person name="Imamovic A."/>
            <person name="Larimer J."/>
            <person name="McCowan C."/>
            <person name="Murphy C."/>
            <person name="Neiman D."/>
            <person name="Pearson M."/>
            <person name="Priest M."/>
            <person name="Roberts A."/>
            <person name="Saif S."/>
            <person name="Shea T."/>
            <person name="Sisk P."/>
            <person name="Sykes S."/>
            <person name="Wortman J."/>
            <person name="Nusbaum C."/>
            <person name="Birren B."/>
        </authorList>
    </citation>
    <scope>NUCLEOTIDE SEQUENCE [LARGE SCALE GENOMIC DNA]</scope>
    <source>
        <strain evidence="1 2">CIP 70.18</strain>
    </source>
</reference>
<keyword evidence="2" id="KW-1185">Reference proteome</keyword>
<dbReference type="Proteomes" id="UP000013084">
    <property type="component" value="Unassembled WGS sequence"/>
</dbReference>
<dbReference type="RefSeq" id="WP_005203856.1">
    <property type="nucleotide sequence ID" value="NZ_KB850072.1"/>
</dbReference>
<dbReference type="AlphaFoldDB" id="N9T378"/>
<dbReference type="HOGENOM" id="CLU_1599177_0_0_6"/>
<accession>N9T378</accession>
<dbReference type="EMBL" id="APRN01000036">
    <property type="protein sequence ID" value="ENX58152.1"/>
    <property type="molecule type" value="Genomic_DNA"/>
</dbReference>
<organism evidence="1 2">
    <name type="scientific">Acinetobacter higginsii</name>
    <dbReference type="NCBI Taxonomy" id="70347"/>
    <lineage>
        <taxon>Bacteria</taxon>
        <taxon>Pseudomonadati</taxon>
        <taxon>Pseudomonadota</taxon>
        <taxon>Gammaproteobacteria</taxon>
        <taxon>Moraxellales</taxon>
        <taxon>Moraxellaceae</taxon>
        <taxon>Acinetobacter</taxon>
    </lineage>
</organism>
<evidence type="ECO:0000313" key="1">
    <source>
        <dbReference type="EMBL" id="ENX58152.1"/>
    </source>
</evidence>